<dbReference type="FunFam" id="1.10.287.130:FF:000070">
    <property type="entry name" value="Histidine kinase sensor protein"/>
    <property type="match status" value="1"/>
</dbReference>
<evidence type="ECO:0000256" key="4">
    <source>
        <dbReference type="ARBA" id="ARBA00022679"/>
    </source>
</evidence>
<feature type="transmembrane region" description="Helical" evidence="7">
    <location>
        <begin position="42"/>
        <end position="59"/>
    </location>
</feature>
<dbReference type="GO" id="GO:0030295">
    <property type="term" value="F:protein kinase activator activity"/>
    <property type="evidence" value="ECO:0007669"/>
    <property type="project" value="TreeGrafter"/>
</dbReference>
<dbReference type="PROSITE" id="PS50109">
    <property type="entry name" value="HIS_KIN"/>
    <property type="match status" value="1"/>
</dbReference>
<sequence length="312" mass="35643">MRAPSRIVGLYAIFGALWILLSDRALQLLTENAEILIKLQTVKGWLFIAITALLLYFLVKQQMAELQKLNTDLEKRVAERTRRLEQVNQELESFSYTVSHDLKAPLRGIDGFGFLLQSQYGDSLPEGARHFVTRMREAAAQMNRLIEDLLSYSRIERRELNLRPIDLRRTIDQLLEEKQEQIEQSNVRIDVDLKCEQVYADPDGLLLVLRNLFDNSLKFTKDRVPGFAIRSHTEGDRCIIQFSDNGIGFDPKFNEQIFQIFQRLHSESEFPGTGIGLAIVRKAMTRMEGTVTAEGKPGEGATFTLSLHTKAN</sequence>
<proteinExistence type="predicted"/>
<dbReference type="InterPro" id="IPR036890">
    <property type="entry name" value="HATPase_C_sf"/>
</dbReference>
<evidence type="ECO:0000259" key="8">
    <source>
        <dbReference type="PROSITE" id="PS50109"/>
    </source>
</evidence>
<keyword evidence="4" id="KW-0808">Transferase</keyword>
<keyword evidence="7" id="KW-0812">Transmembrane</keyword>
<organism evidence="9 10">
    <name type="scientific">Leptonema illini</name>
    <dbReference type="NCBI Taxonomy" id="183"/>
    <lineage>
        <taxon>Bacteria</taxon>
        <taxon>Pseudomonadati</taxon>
        <taxon>Spirochaetota</taxon>
        <taxon>Spirochaetia</taxon>
        <taxon>Leptospirales</taxon>
        <taxon>Leptospiraceae</taxon>
        <taxon>Leptonema</taxon>
    </lineage>
</organism>
<accession>A0A833LXN1</accession>
<dbReference type="FunFam" id="3.30.565.10:FF:000006">
    <property type="entry name" value="Sensor histidine kinase WalK"/>
    <property type="match status" value="1"/>
</dbReference>
<dbReference type="Pfam" id="PF00512">
    <property type="entry name" value="HisKA"/>
    <property type="match status" value="1"/>
</dbReference>
<evidence type="ECO:0000256" key="2">
    <source>
        <dbReference type="ARBA" id="ARBA00012438"/>
    </source>
</evidence>
<dbReference type="Gene3D" id="1.10.287.130">
    <property type="match status" value="1"/>
</dbReference>
<dbReference type="SMART" id="SM00388">
    <property type="entry name" value="HisKA"/>
    <property type="match status" value="1"/>
</dbReference>
<dbReference type="Gene3D" id="3.30.565.10">
    <property type="entry name" value="Histidine kinase-like ATPase, C-terminal domain"/>
    <property type="match status" value="1"/>
</dbReference>
<dbReference type="SMART" id="SM00387">
    <property type="entry name" value="HATPase_c"/>
    <property type="match status" value="1"/>
</dbReference>
<evidence type="ECO:0000256" key="5">
    <source>
        <dbReference type="ARBA" id="ARBA00022777"/>
    </source>
</evidence>
<dbReference type="PRINTS" id="PR00344">
    <property type="entry name" value="BCTRLSENSOR"/>
</dbReference>
<comment type="caution">
    <text evidence="9">The sequence shown here is derived from an EMBL/GenBank/DDBJ whole genome shotgun (WGS) entry which is preliminary data.</text>
</comment>
<dbReference type="InterPro" id="IPR036097">
    <property type="entry name" value="HisK_dim/P_sf"/>
</dbReference>
<feature type="domain" description="Histidine kinase" evidence="8">
    <location>
        <begin position="97"/>
        <end position="311"/>
    </location>
</feature>
<evidence type="ECO:0000256" key="1">
    <source>
        <dbReference type="ARBA" id="ARBA00000085"/>
    </source>
</evidence>
<dbReference type="GO" id="GO:0007234">
    <property type="term" value="P:osmosensory signaling via phosphorelay pathway"/>
    <property type="evidence" value="ECO:0007669"/>
    <property type="project" value="TreeGrafter"/>
</dbReference>
<name>A0A833LXN1_9LEPT</name>
<feature type="coiled-coil region" evidence="6">
    <location>
        <begin position="59"/>
        <end position="90"/>
    </location>
</feature>
<dbReference type="PANTHER" id="PTHR42878:SF15">
    <property type="entry name" value="BACTERIOPHYTOCHROME"/>
    <property type="match status" value="1"/>
</dbReference>
<keyword evidence="3" id="KW-0597">Phosphoprotein</keyword>
<dbReference type="InterPro" id="IPR003661">
    <property type="entry name" value="HisK_dim/P_dom"/>
</dbReference>
<dbReference type="PANTHER" id="PTHR42878">
    <property type="entry name" value="TWO-COMPONENT HISTIDINE KINASE"/>
    <property type="match status" value="1"/>
</dbReference>
<evidence type="ECO:0000256" key="6">
    <source>
        <dbReference type="SAM" id="Coils"/>
    </source>
</evidence>
<dbReference type="InterPro" id="IPR005467">
    <property type="entry name" value="His_kinase_dom"/>
</dbReference>
<dbReference type="SUPFAM" id="SSF47384">
    <property type="entry name" value="Homodimeric domain of signal transducing histidine kinase"/>
    <property type="match status" value="1"/>
</dbReference>
<evidence type="ECO:0000313" key="10">
    <source>
        <dbReference type="Proteomes" id="UP000460298"/>
    </source>
</evidence>
<protein>
    <recommendedName>
        <fullName evidence="2">histidine kinase</fullName>
        <ecNumber evidence="2">2.7.13.3</ecNumber>
    </recommendedName>
</protein>
<dbReference type="EC" id="2.7.13.3" evidence="2"/>
<dbReference type="Pfam" id="PF02518">
    <property type="entry name" value="HATPase_c"/>
    <property type="match status" value="1"/>
</dbReference>
<evidence type="ECO:0000256" key="7">
    <source>
        <dbReference type="SAM" id="Phobius"/>
    </source>
</evidence>
<dbReference type="InterPro" id="IPR003594">
    <property type="entry name" value="HATPase_dom"/>
</dbReference>
<dbReference type="GO" id="GO:0000156">
    <property type="term" value="F:phosphorelay response regulator activity"/>
    <property type="evidence" value="ECO:0007669"/>
    <property type="project" value="TreeGrafter"/>
</dbReference>
<dbReference type="EMBL" id="WBUI01000007">
    <property type="protein sequence ID" value="KAB2933014.1"/>
    <property type="molecule type" value="Genomic_DNA"/>
</dbReference>
<dbReference type="AlphaFoldDB" id="A0A833LXN1"/>
<dbReference type="GO" id="GO:0000155">
    <property type="term" value="F:phosphorelay sensor kinase activity"/>
    <property type="evidence" value="ECO:0007669"/>
    <property type="project" value="InterPro"/>
</dbReference>
<dbReference type="SUPFAM" id="SSF55874">
    <property type="entry name" value="ATPase domain of HSP90 chaperone/DNA topoisomerase II/histidine kinase"/>
    <property type="match status" value="1"/>
</dbReference>
<feature type="transmembrane region" description="Helical" evidence="7">
    <location>
        <begin position="7"/>
        <end position="22"/>
    </location>
</feature>
<reference evidence="9 10" key="1">
    <citation type="submission" date="2019-10" db="EMBL/GenBank/DDBJ databases">
        <title>Extracellular Electron Transfer in a Candidatus Methanoperedens spp. Enrichment Culture.</title>
        <authorList>
            <person name="Berger S."/>
            <person name="Rangel Shaw D."/>
            <person name="Berben T."/>
            <person name="In 'T Zandt M."/>
            <person name="Frank J."/>
            <person name="Reimann J."/>
            <person name="Jetten M.S.M."/>
            <person name="Welte C.U."/>
        </authorList>
    </citation>
    <scope>NUCLEOTIDE SEQUENCE [LARGE SCALE GENOMIC DNA]</scope>
    <source>
        <strain evidence="9">SB12</strain>
    </source>
</reference>
<evidence type="ECO:0000256" key="3">
    <source>
        <dbReference type="ARBA" id="ARBA00022553"/>
    </source>
</evidence>
<evidence type="ECO:0000313" key="9">
    <source>
        <dbReference type="EMBL" id="KAB2933014.1"/>
    </source>
</evidence>
<keyword evidence="7" id="KW-0472">Membrane</keyword>
<dbReference type="InterPro" id="IPR004358">
    <property type="entry name" value="Sig_transdc_His_kin-like_C"/>
</dbReference>
<keyword evidence="7" id="KW-1133">Transmembrane helix</keyword>
<comment type="catalytic activity">
    <reaction evidence="1">
        <text>ATP + protein L-histidine = ADP + protein N-phospho-L-histidine.</text>
        <dbReference type="EC" id="2.7.13.3"/>
    </reaction>
</comment>
<dbReference type="InterPro" id="IPR050351">
    <property type="entry name" value="BphY/WalK/GraS-like"/>
</dbReference>
<keyword evidence="6" id="KW-0175">Coiled coil</keyword>
<dbReference type="Proteomes" id="UP000460298">
    <property type="component" value="Unassembled WGS sequence"/>
</dbReference>
<gene>
    <name evidence="9" type="ORF">F9K24_09105</name>
</gene>
<keyword evidence="5 9" id="KW-0418">Kinase</keyword>
<dbReference type="CDD" id="cd00082">
    <property type="entry name" value="HisKA"/>
    <property type="match status" value="1"/>
</dbReference>